<protein>
    <recommendedName>
        <fullName evidence="3">BZIP domain-containing protein</fullName>
    </recommendedName>
</protein>
<feature type="domain" description="BZIP" evidence="3">
    <location>
        <begin position="27"/>
        <end position="88"/>
    </location>
</feature>
<proteinExistence type="predicted"/>
<feature type="non-terminal residue" evidence="4">
    <location>
        <position position="362"/>
    </location>
</feature>
<dbReference type="InterPro" id="IPR046347">
    <property type="entry name" value="bZIP_sf"/>
</dbReference>
<feature type="compositionally biased region" description="Polar residues" evidence="2">
    <location>
        <begin position="8"/>
        <end position="17"/>
    </location>
</feature>
<sequence length="362" mass="42034">MSEIPLPQGTTRYNSHSNRGRKKLVTLSAEERSQQMREAQRALRARKKDYLEDLEQEETKLILENVLLKQQVQTLLTAVPTTMNEVPCLNQNCEVLIQALQMQVSNLKLALINNASISNASTGKSAFIGSNTYFGLPEPDHGGISDWIIDTGDEMTTLESESKRSWPCAEELYGPIEIEPFKSRILALEPFRNHPKIANRIFDLLMRIAKTTETRSARSLLLKIIREHLRLVDRCGIIGRVQVIEIMAEYRLKYAKHAQHWHKMCAFSEYKPKQNPLLRENIPPRVVAFRDALKSIPSFAECQDTIDNMCDFWVADYEYNPQEFFNLNYMVHSLIIACTNIEDQRRFWFAFYIVRQSRHHEM</sequence>
<gene>
    <name evidence="4" type="ORF">HK100_001845</name>
</gene>
<evidence type="ECO:0000256" key="1">
    <source>
        <dbReference type="SAM" id="Coils"/>
    </source>
</evidence>
<keyword evidence="1" id="KW-0175">Coiled coil</keyword>
<dbReference type="Gene3D" id="1.20.5.170">
    <property type="match status" value="1"/>
</dbReference>
<feature type="coiled-coil region" evidence="1">
    <location>
        <begin position="37"/>
        <end position="71"/>
    </location>
</feature>
<evidence type="ECO:0000259" key="3">
    <source>
        <dbReference type="SMART" id="SM00338"/>
    </source>
</evidence>
<evidence type="ECO:0000256" key="2">
    <source>
        <dbReference type="SAM" id="MobiDB-lite"/>
    </source>
</evidence>
<keyword evidence="5" id="KW-1185">Reference proteome</keyword>
<organism evidence="4 5">
    <name type="scientific">Physocladia obscura</name>
    <dbReference type="NCBI Taxonomy" id="109957"/>
    <lineage>
        <taxon>Eukaryota</taxon>
        <taxon>Fungi</taxon>
        <taxon>Fungi incertae sedis</taxon>
        <taxon>Chytridiomycota</taxon>
        <taxon>Chytridiomycota incertae sedis</taxon>
        <taxon>Chytridiomycetes</taxon>
        <taxon>Chytridiales</taxon>
        <taxon>Chytriomycetaceae</taxon>
        <taxon>Physocladia</taxon>
    </lineage>
</organism>
<evidence type="ECO:0000313" key="5">
    <source>
        <dbReference type="Proteomes" id="UP001211907"/>
    </source>
</evidence>
<accession>A0AAD5XFV6</accession>
<dbReference type="AlphaFoldDB" id="A0AAD5XFV6"/>
<dbReference type="EMBL" id="JADGJH010001409">
    <property type="protein sequence ID" value="KAJ3113930.1"/>
    <property type="molecule type" value="Genomic_DNA"/>
</dbReference>
<evidence type="ECO:0000313" key="4">
    <source>
        <dbReference type="EMBL" id="KAJ3113930.1"/>
    </source>
</evidence>
<feature type="region of interest" description="Disordered" evidence="2">
    <location>
        <begin position="1"/>
        <end position="32"/>
    </location>
</feature>
<reference evidence="4" key="1">
    <citation type="submission" date="2020-05" db="EMBL/GenBank/DDBJ databases">
        <title>Phylogenomic resolution of chytrid fungi.</title>
        <authorList>
            <person name="Stajich J.E."/>
            <person name="Amses K."/>
            <person name="Simmons R."/>
            <person name="Seto K."/>
            <person name="Myers J."/>
            <person name="Bonds A."/>
            <person name="Quandt C.A."/>
            <person name="Barry K."/>
            <person name="Liu P."/>
            <person name="Grigoriev I."/>
            <person name="Longcore J.E."/>
            <person name="James T.Y."/>
        </authorList>
    </citation>
    <scope>NUCLEOTIDE SEQUENCE</scope>
    <source>
        <strain evidence="4">JEL0513</strain>
    </source>
</reference>
<dbReference type="GO" id="GO:0003700">
    <property type="term" value="F:DNA-binding transcription factor activity"/>
    <property type="evidence" value="ECO:0007669"/>
    <property type="project" value="InterPro"/>
</dbReference>
<dbReference type="Proteomes" id="UP001211907">
    <property type="component" value="Unassembled WGS sequence"/>
</dbReference>
<dbReference type="SMART" id="SM00338">
    <property type="entry name" value="BRLZ"/>
    <property type="match status" value="1"/>
</dbReference>
<dbReference type="InterPro" id="IPR004827">
    <property type="entry name" value="bZIP"/>
</dbReference>
<dbReference type="SUPFAM" id="SSF57959">
    <property type="entry name" value="Leucine zipper domain"/>
    <property type="match status" value="1"/>
</dbReference>
<name>A0AAD5XFV6_9FUNG</name>
<comment type="caution">
    <text evidence="4">The sequence shown here is derived from an EMBL/GenBank/DDBJ whole genome shotgun (WGS) entry which is preliminary data.</text>
</comment>
<dbReference type="CDD" id="cd14688">
    <property type="entry name" value="bZIP_YAP"/>
    <property type="match status" value="1"/>
</dbReference>